<evidence type="ECO:0000256" key="1">
    <source>
        <dbReference type="SAM" id="MobiDB-lite"/>
    </source>
</evidence>
<protein>
    <submittedName>
        <fullName evidence="2">Uncharacterized protein</fullName>
    </submittedName>
</protein>
<evidence type="ECO:0000313" key="2">
    <source>
        <dbReference type="EMBL" id="GII57416.1"/>
    </source>
</evidence>
<evidence type="ECO:0000313" key="3">
    <source>
        <dbReference type="Proteomes" id="UP000605992"/>
    </source>
</evidence>
<proteinExistence type="predicted"/>
<feature type="region of interest" description="Disordered" evidence="1">
    <location>
        <begin position="1"/>
        <end position="67"/>
    </location>
</feature>
<gene>
    <name evidence="2" type="ORF">Pth03_58050</name>
</gene>
<keyword evidence="3" id="KW-1185">Reference proteome</keyword>
<dbReference type="Proteomes" id="UP000605992">
    <property type="component" value="Unassembled WGS sequence"/>
</dbReference>
<dbReference type="EMBL" id="BOOR01000051">
    <property type="protein sequence ID" value="GII57416.1"/>
    <property type="molecule type" value="Genomic_DNA"/>
</dbReference>
<accession>A0A8J3V5Q2</accession>
<comment type="caution">
    <text evidence="2">The sequence shown here is derived from an EMBL/GenBank/DDBJ whole genome shotgun (WGS) entry which is preliminary data.</text>
</comment>
<reference evidence="2" key="1">
    <citation type="submission" date="2021-01" db="EMBL/GenBank/DDBJ databases">
        <title>Whole genome shotgun sequence of Planotetraspora thailandica NBRC 104271.</title>
        <authorList>
            <person name="Komaki H."/>
            <person name="Tamura T."/>
        </authorList>
    </citation>
    <scope>NUCLEOTIDE SEQUENCE</scope>
    <source>
        <strain evidence="2">NBRC 104271</strain>
    </source>
</reference>
<name>A0A8J3V5Q2_9ACTN</name>
<dbReference type="AlphaFoldDB" id="A0A8J3V5Q2"/>
<organism evidence="2 3">
    <name type="scientific">Planotetraspora thailandica</name>
    <dbReference type="NCBI Taxonomy" id="487172"/>
    <lineage>
        <taxon>Bacteria</taxon>
        <taxon>Bacillati</taxon>
        <taxon>Actinomycetota</taxon>
        <taxon>Actinomycetes</taxon>
        <taxon>Streptosporangiales</taxon>
        <taxon>Streptosporangiaceae</taxon>
        <taxon>Planotetraspora</taxon>
    </lineage>
</organism>
<sequence length="67" mass="7193">MPGSRLLRLGPHSGAELAEAEDHTADHGDDHAQYGGKPDQPLDPVTPATERIPVKSEPSDEPGEWIL</sequence>
<feature type="compositionally biased region" description="Basic and acidic residues" evidence="1">
    <location>
        <begin position="20"/>
        <end position="32"/>
    </location>
</feature>